<dbReference type="CDD" id="cd00761">
    <property type="entry name" value="Glyco_tranf_GTA_type"/>
    <property type="match status" value="1"/>
</dbReference>
<accession>A0A4S3KDX0</accession>
<dbReference type="Gene3D" id="3.90.550.10">
    <property type="entry name" value="Spore Coat Polysaccharide Biosynthesis Protein SpsA, Chain A"/>
    <property type="match status" value="2"/>
</dbReference>
<dbReference type="InterPro" id="IPR029044">
    <property type="entry name" value="Nucleotide-diphossugar_trans"/>
</dbReference>
<sequence length="354" mass="40847">MALVSVVIPTFNRAYCLARTLDSVLAQTHAELEILLVDDGSTDETAELVRQRYGDEPRLHYITQPNAGVAAARNHGLRLARGEFAALLDSDDVWQPWKIELQLRCMQQFPELGMVWTDMEAIDPNGRVFNRAYIRTMYSTYALFPDDSLFQHSVPLRSFVPTMEAVVGAAPLRIGMIFSQMIMGNLVHTSTVLIRRERLEKVVAFDETLRYSGEDFDFHLRTCRHGPVGFVDLPTIRYQRGMPDRLTRAEYRIHTATNFLRTIAPLIETARDEIHLPRRMIDGALADAHEWIGELQFEANDMAAARAHLFASIRHRWLQKRAWELFISCYLPAMLRHWLRAHRRHLRQRTVASP</sequence>
<evidence type="ECO:0000259" key="1">
    <source>
        <dbReference type="Pfam" id="PF00535"/>
    </source>
</evidence>
<evidence type="ECO:0000313" key="3">
    <source>
        <dbReference type="Proteomes" id="UP000306317"/>
    </source>
</evidence>
<keyword evidence="3" id="KW-1185">Reference proteome</keyword>
<dbReference type="PANTHER" id="PTHR43685">
    <property type="entry name" value="GLYCOSYLTRANSFERASE"/>
    <property type="match status" value="1"/>
</dbReference>
<dbReference type="Pfam" id="PF00535">
    <property type="entry name" value="Glycos_transf_2"/>
    <property type="match status" value="1"/>
</dbReference>
<evidence type="ECO:0000313" key="2">
    <source>
        <dbReference type="EMBL" id="THD06702.1"/>
    </source>
</evidence>
<dbReference type="AlphaFoldDB" id="A0A4S3KDX0"/>
<name>A0A4S3KDX0_9GAMM</name>
<dbReference type="InterPro" id="IPR050834">
    <property type="entry name" value="Glycosyltransf_2"/>
</dbReference>
<dbReference type="EMBL" id="MWIO01000031">
    <property type="protein sequence ID" value="THD06702.1"/>
    <property type="molecule type" value="Genomic_DNA"/>
</dbReference>
<dbReference type="RefSeq" id="WP_136258881.1">
    <property type="nucleotide sequence ID" value="NZ_MWIO01000031.1"/>
</dbReference>
<dbReference type="OrthoDB" id="9801954at2"/>
<organism evidence="2 3">
    <name type="scientific">Rhodanobacter lindaniclasticus</name>
    <dbReference type="NCBI Taxonomy" id="75310"/>
    <lineage>
        <taxon>Bacteria</taxon>
        <taxon>Pseudomonadati</taxon>
        <taxon>Pseudomonadota</taxon>
        <taxon>Gammaproteobacteria</taxon>
        <taxon>Lysobacterales</taxon>
        <taxon>Rhodanobacteraceae</taxon>
        <taxon>Rhodanobacter</taxon>
    </lineage>
</organism>
<gene>
    <name evidence="2" type="ORF">B1991_11760</name>
</gene>
<dbReference type="PANTHER" id="PTHR43685:SF11">
    <property type="entry name" value="GLYCOSYLTRANSFERASE TAGX-RELATED"/>
    <property type="match status" value="1"/>
</dbReference>
<comment type="caution">
    <text evidence="2">The sequence shown here is derived from an EMBL/GenBank/DDBJ whole genome shotgun (WGS) entry which is preliminary data.</text>
</comment>
<proteinExistence type="predicted"/>
<protein>
    <recommendedName>
        <fullName evidence="1">Glycosyltransferase 2-like domain-containing protein</fullName>
    </recommendedName>
</protein>
<feature type="domain" description="Glycosyltransferase 2-like" evidence="1">
    <location>
        <begin position="5"/>
        <end position="123"/>
    </location>
</feature>
<dbReference type="InterPro" id="IPR001173">
    <property type="entry name" value="Glyco_trans_2-like"/>
</dbReference>
<dbReference type="Proteomes" id="UP000306317">
    <property type="component" value="Unassembled WGS sequence"/>
</dbReference>
<dbReference type="SUPFAM" id="SSF53448">
    <property type="entry name" value="Nucleotide-diphospho-sugar transferases"/>
    <property type="match status" value="1"/>
</dbReference>
<reference evidence="2 3" key="1">
    <citation type="submission" date="2017-02" db="EMBL/GenBank/DDBJ databases">
        <title>Whole genome sequencing of Rhodanobacter lindaniclasticus DSM 17932.</title>
        <authorList>
            <person name="Kumar S."/>
            <person name="Patil P."/>
            <person name="Patil P.B."/>
        </authorList>
    </citation>
    <scope>NUCLEOTIDE SEQUENCE [LARGE SCALE GENOMIC DNA]</scope>
    <source>
        <strain evidence="2 3">DSM 17932</strain>
    </source>
</reference>